<dbReference type="OrthoDB" id="9787041at2"/>
<evidence type="ECO:0000313" key="2">
    <source>
        <dbReference type="EMBL" id="SHM78323.1"/>
    </source>
</evidence>
<accession>A0A1M7LJR8</accession>
<dbReference type="InterPro" id="IPR006311">
    <property type="entry name" value="TAT_signal"/>
</dbReference>
<dbReference type="GO" id="GO:0005975">
    <property type="term" value="P:carbohydrate metabolic process"/>
    <property type="evidence" value="ECO:0007669"/>
    <property type="project" value="InterPro"/>
</dbReference>
<sequence length="311" mass="35316">MSSRRHFMKQSAVLGMAGLVQPFGSLAAGRDTSKQSSWADGSRLVVSISMQFESGGQPDNAESPFPNNMLPGFRDLPGATWYAYGYKEGVQRMLDNWDRFDVKVTSHMVGSAVLKHPEVAKEIVQRGHEAAGHGMDWTTQYNLPYEQEKQFIADGADAIRKVTGFNPVGYNANWLRRGENTLKILQELGFTYHIDDLSRDEPFIIQVNNKDFAVVPYTLRCNDILLIEGKHFSTDQFLKQVKMEFDQLYEESARRRRQLSISFHDRIGGTPQMVKATAELLQYIQGHKGVSFKRKDEIARMTLADKTSIRE</sequence>
<dbReference type="GO" id="GO:0016810">
    <property type="term" value="F:hydrolase activity, acting on carbon-nitrogen (but not peptide) bonds"/>
    <property type="evidence" value="ECO:0007669"/>
    <property type="project" value="InterPro"/>
</dbReference>
<dbReference type="PROSITE" id="PS51677">
    <property type="entry name" value="NODB"/>
    <property type="match status" value="1"/>
</dbReference>
<feature type="domain" description="NodB homology" evidence="1">
    <location>
        <begin position="75"/>
        <end position="293"/>
    </location>
</feature>
<dbReference type="SUPFAM" id="SSF88713">
    <property type="entry name" value="Glycoside hydrolase/deacetylase"/>
    <property type="match status" value="1"/>
</dbReference>
<protein>
    <submittedName>
        <fullName evidence="2">Polysaccharide deacetylase</fullName>
    </submittedName>
</protein>
<reference evidence="2 3" key="1">
    <citation type="submission" date="2016-11" db="EMBL/GenBank/DDBJ databases">
        <authorList>
            <person name="Jaros S."/>
            <person name="Januszkiewicz K."/>
            <person name="Wedrychowicz H."/>
        </authorList>
    </citation>
    <scope>NUCLEOTIDE SEQUENCE [LARGE SCALE GENOMIC DNA]</scope>
    <source>
        <strain evidence="2 3">DSM 27406</strain>
    </source>
</reference>
<evidence type="ECO:0000259" key="1">
    <source>
        <dbReference type="PROSITE" id="PS51677"/>
    </source>
</evidence>
<dbReference type="EMBL" id="FRBL01000011">
    <property type="protein sequence ID" value="SHM78323.1"/>
    <property type="molecule type" value="Genomic_DNA"/>
</dbReference>
<evidence type="ECO:0000313" key="3">
    <source>
        <dbReference type="Proteomes" id="UP000184420"/>
    </source>
</evidence>
<dbReference type="Proteomes" id="UP000184420">
    <property type="component" value="Unassembled WGS sequence"/>
</dbReference>
<organism evidence="2 3">
    <name type="scientific">Chitinophaga jiangningensis</name>
    <dbReference type="NCBI Taxonomy" id="1419482"/>
    <lineage>
        <taxon>Bacteria</taxon>
        <taxon>Pseudomonadati</taxon>
        <taxon>Bacteroidota</taxon>
        <taxon>Chitinophagia</taxon>
        <taxon>Chitinophagales</taxon>
        <taxon>Chitinophagaceae</taxon>
        <taxon>Chitinophaga</taxon>
    </lineage>
</organism>
<dbReference type="AlphaFoldDB" id="A0A1M7LJR8"/>
<name>A0A1M7LJR8_9BACT</name>
<dbReference type="Gene3D" id="3.20.20.370">
    <property type="entry name" value="Glycoside hydrolase/deacetylase"/>
    <property type="match status" value="1"/>
</dbReference>
<dbReference type="PANTHER" id="PTHR43123:SF1">
    <property type="entry name" value="POLYSACCHARIDE DEACETYLASE-RELATED"/>
    <property type="match status" value="1"/>
</dbReference>
<proteinExistence type="predicted"/>
<dbReference type="PANTHER" id="PTHR43123">
    <property type="entry name" value="POLYSACCHARIDE DEACETYLASE-RELATED"/>
    <property type="match status" value="1"/>
</dbReference>
<gene>
    <name evidence="2" type="ORF">SAMN05444266_1118</name>
</gene>
<dbReference type="STRING" id="1419482.SAMN05444266_1118"/>
<dbReference type="RefSeq" id="WP_073086550.1">
    <property type="nucleotide sequence ID" value="NZ_FRBL01000011.1"/>
</dbReference>
<dbReference type="PROSITE" id="PS51318">
    <property type="entry name" value="TAT"/>
    <property type="match status" value="1"/>
</dbReference>
<dbReference type="InterPro" id="IPR002509">
    <property type="entry name" value="NODB_dom"/>
</dbReference>
<dbReference type="InterPro" id="IPR011330">
    <property type="entry name" value="Glyco_hydro/deAcase_b/a-brl"/>
</dbReference>
<keyword evidence="3" id="KW-1185">Reference proteome</keyword>
<dbReference type="Pfam" id="PF01522">
    <property type="entry name" value="Polysacc_deac_1"/>
    <property type="match status" value="1"/>
</dbReference>